<evidence type="ECO:0000259" key="4">
    <source>
        <dbReference type="Pfam" id="PF00248"/>
    </source>
</evidence>
<dbReference type="Pfam" id="PF09972">
    <property type="entry name" value="DUF2207"/>
    <property type="match status" value="1"/>
</dbReference>
<organism evidence="7 8">
    <name type="scientific">Bifidobacterium italicum</name>
    <dbReference type="NCBI Taxonomy" id="1960968"/>
    <lineage>
        <taxon>Bacteria</taxon>
        <taxon>Bacillati</taxon>
        <taxon>Actinomycetota</taxon>
        <taxon>Actinomycetes</taxon>
        <taxon>Bifidobacteriales</taxon>
        <taxon>Bifidobacteriaceae</taxon>
        <taxon>Bifidobacterium</taxon>
    </lineage>
</organism>
<keyword evidence="3" id="KW-0812">Transmembrane</keyword>
<dbReference type="InterPro" id="IPR048389">
    <property type="entry name" value="YciQ-like_C"/>
</dbReference>
<dbReference type="GO" id="GO:0016491">
    <property type="term" value="F:oxidoreductase activity"/>
    <property type="evidence" value="ECO:0007669"/>
    <property type="project" value="UniProtKB-KW"/>
</dbReference>
<comment type="caution">
    <text evidence="7">The sequence shown here is derived from an EMBL/GenBank/DDBJ whole genome shotgun (WGS) entry which is preliminary data.</text>
</comment>
<evidence type="ECO:0000256" key="3">
    <source>
        <dbReference type="SAM" id="Phobius"/>
    </source>
</evidence>
<proteinExistence type="predicted"/>
<dbReference type="Gene3D" id="3.20.20.100">
    <property type="entry name" value="NADP-dependent oxidoreductase domain"/>
    <property type="match status" value="1"/>
</dbReference>
<evidence type="ECO:0000313" key="7">
    <source>
        <dbReference type="EMBL" id="PAU70197.1"/>
    </source>
</evidence>
<evidence type="ECO:0000259" key="6">
    <source>
        <dbReference type="Pfam" id="PF20990"/>
    </source>
</evidence>
<feature type="domain" description="Predicted membrane protein YciQ-like C-terminal" evidence="6">
    <location>
        <begin position="341"/>
        <end position="617"/>
    </location>
</feature>
<evidence type="ECO:0000256" key="1">
    <source>
        <dbReference type="ARBA" id="ARBA00023002"/>
    </source>
</evidence>
<sequence length="1042" mass="112756">MTKRTKNIVLASLLLAALGVLLVLATAVRGQSTSAPLSYNETSYDVQVLDNGNTRVTMTLDYRLGKRGSSKTWKQLYRTIPLSPAGVTNVSVEGVRNLSTGETYTQGDPVDASLSSDATWDVRHARQWYITADMPHSYDSRTDGVRAGSSQSIEKNVEIGWNIPVTKSAKSVRIEVTMTLAGMVTACQGNDVFNWQPVDETNDSPIRRFSATVRFPQAVDAENSTMWVHYDGKSTTAYHDGMFTFGIDGVRTKSYVQLTAMLPEGSVARPARTDTASGSQLNEQERRRETKWRNEQQSSARGLLVVSGMLLLAAAVIAAIGMRSVFRQGRLRGRLEAIMPYWRGLPPISPGAAALVYDTVNGVATDRRLIGRQLSATMLSLVTKGFARMYPGTVDMYGGIDLLRTDAATLARMVMSRGGGRDADTTSTIVLLPRAFDMAACERRLCMSERAALDMLHAVGRQLNSVVFDTQQFSRCLKDAGDAQELSRSFYGRCVAEMGALGVFPKRSMGARVCAVLSYACAFLAALIWLWGAGGILLPIVIVVVFAALAGVQLMGQTQYDVDERGMRLAAQVRGLGRYLEDFSHFADRGVLDVKLWGRYMVYAAAFGIADKAMAQLTAAYPQLTDPAWASAGGDGYSLVYWMDRSFRRGRMYGGGLRDGVPMVGDFVDLGARFAVGFGDVAQVLSAASGAFSGGSGGWNSRAGAAADAEPRAGACDAGACGVRCGNYRAISMMVTGRAPYGAPRRIVNNREGAAMVLHRNLGPFDTTAIGLGEMPLTIENNLGPNMGVETIHAALDAGCRQVDTAWAYYCSGGEEQTGEKLVREAMASWDGPKDEVLIATKVGHYRNFTDGKPTWAVDGSPENLIRRAKESALALGVDTIDLLYFHRPDPGIPYGESIEAIKQLVDEGVAREAGVSNASIEQMDIAQEILGEKLIAVQNQYSPIYTETADTLEHAARIGISFVCWSPLGGFRKPKDESKFDPFRAIAERRGVSYQQVVLAWELAKGDHVFVIPGAHRPATILDSLKAGDLELTPEELATLG</sequence>
<keyword evidence="3" id="KW-0472">Membrane</keyword>
<evidence type="ECO:0000313" key="8">
    <source>
        <dbReference type="Proteomes" id="UP000217986"/>
    </source>
</evidence>
<dbReference type="Proteomes" id="UP000217986">
    <property type="component" value="Unassembled WGS sequence"/>
</dbReference>
<keyword evidence="1" id="KW-0560">Oxidoreductase</keyword>
<keyword evidence="3" id="KW-1133">Transmembrane helix</keyword>
<feature type="domain" description="DUF2207" evidence="5">
    <location>
        <begin position="40"/>
        <end position="259"/>
    </location>
</feature>
<dbReference type="EMBL" id="MVOG01000003">
    <property type="protein sequence ID" value="PAU70197.1"/>
    <property type="molecule type" value="Genomic_DNA"/>
</dbReference>
<evidence type="ECO:0000256" key="2">
    <source>
        <dbReference type="SAM" id="MobiDB-lite"/>
    </source>
</evidence>
<reference evidence="7 8" key="1">
    <citation type="journal article" date="2017" name="ISME J.">
        <title>Unveiling bifidobacterial biogeography across the mammalian branch of the tree of life.</title>
        <authorList>
            <person name="Milani C."/>
            <person name="Mangifesta M."/>
            <person name="Mancabelli L."/>
            <person name="Lugli G.A."/>
            <person name="James K."/>
            <person name="Duranti S."/>
            <person name="Turroni F."/>
            <person name="Ferrario C."/>
            <person name="Ossiprandi M.C."/>
            <person name="van Sinderen D."/>
            <person name="Ventura M."/>
        </authorList>
    </citation>
    <scope>NUCLEOTIDE SEQUENCE [LARGE SCALE GENOMIC DNA]</scope>
    <source>
        <strain evidence="7 8">70</strain>
    </source>
</reference>
<feature type="domain" description="NADP-dependent oxidoreductase" evidence="4">
    <location>
        <begin position="770"/>
        <end position="1041"/>
    </location>
</feature>
<dbReference type="CDD" id="cd19088">
    <property type="entry name" value="AKR_AKR13B1"/>
    <property type="match status" value="1"/>
</dbReference>
<dbReference type="InterPro" id="IPR050791">
    <property type="entry name" value="Aldo-Keto_reductase"/>
</dbReference>
<dbReference type="InterPro" id="IPR023210">
    <property type="entry name" value="NADP_OxRdtase_dom"/>
</dbReference>
<dbReference type="PANTHER" id="PTHR43625">
    <property type="entry name" value="AFLATOXIN B1 ALDEHYDE REDUCTASE"/>
    <property type="match status" value="1"/>
</dbReference>
<feature type="transmembrane region" description="Helical" evidence="3">
    <location>
        <begin position="303"/>
        <end position="326"/>
    </location>
</feature>
<dbReference type="Pfam" id="PF20990">
    <property type="entry name" value="DUF2207_C"/>
    <property type="match status" value="1"/>
</dbReference>
<name>A0A2A2EMQ1_9BIFI</name>
<dbReference type="GO" id="GO:0005737">
    <property type="term" value="C:cytoplasm"/>
    <property type="evidence" value="ECO:0007669"/>
    <property type="project" value="TreeGrafter"/>
</dbReference>
<evidence type="ECO:0000259" key="5">
    <source>
        <dbReference type="Pfam" id="PF09972"/>
    </source>
</evidence>
<dbReference type="AlphaFoldDB" id="A0A2A2EMQ1"/>
<accession>A0A2A2EMQ1</accession>
<dbReference type="InterPro" id="IPR018702">
    <property type="entry name" value="DUF2207"/>
</dbReference>
<gene>
    <name evidence="7" type="ORF">B1400_0168</name>
</gene>
<keyword evidence="8" id="KW-1185">Reference proteome</keyword>
<feature type="transmembrane region" description="Helical" evidence="3">
    <location>
        <begin position="513"/>
        <end position="530"/>
    </location>
</feature>
<feature type="compositionally biased region" description="Basic and acidic residues" evidence="2">
    <location>
        <begin position="283"/>
        <end position="294"/>
    </location>
</feature>
<protein>
    <submittedName>
        <fullName evidence="7">Aldo/keto reductase</fullName>
    </submittedName>
</protein>
<dbReference type="SUPFAM" id="SSF51430">
    <property type="entry name" value="NAD(P)-linked oxidoreductase"/>
    <property type="match status" value="1"/>
</dbReference>
<dbReference type="Pfam" id="PF00248">
    <property type="entry name" value="Aldo_ket_red"/>
    <property type="match status" value="1"/>
</dbReference>
<feature type="region of interest" description="Disordered" evidence="2">
    <location>
        <begin position="267"/>
        <end position="294"/>
    </location>
</feature>
<dbReference type="PANTHER" id="PTHR43625:SF40">
    <property type="entry name" value="ALDO-KETO REDUCTASE YAKC [NADP(+)]"/>
    <property type="match status" value="1"/>
</dbReference>
<dbReference type="InterPro" id="IPR036812">
    <property type="entry name" value="NAD(P)_OxRdtase_dom_sf"/>
</dbReference>